<dbReference type="CDD" id="cd02194">
    <property type="entry name" value="ThiL"/>
    <property type="match status" value="1"/>
</dbReference>
<evidence type="ECO:0000313" key="4">
    <source>
        <dbReference type="EMBL" id="KAA9353143.1"/>
    </source>
</evidence>
<evidence type="ECO:0000259" key="3">
    <source>
        <dbReference type="Pfam" id="PF00586"/>
    </source>
</evidence>
<feature type="binding site" evidence="2">
    <location>
        <position position="53"/>
    </location>
    <ligand>
        <name>Mg(2+)</name>
        <dbReference type="ChEBI" id="CHEBI:18420"/>
        <label>4</label>
    </ligand>
</feature>
<comment type="caution">
    <text evidence="4">The sequence shown here is derived from an EMBL/GenBank/DDBJ whole genome shotgun (WGS) entry which is preliminary data.</text>
</comment>
<evidence type="ECO:0000313" key="5">
    <source>
        <dbReference type="Proteomes" id="UP000326344"/>
    </source>
</evidence>
<dbReference type="InterPro" id="IPR016188">
    <property type="entry name" value="PurM-like_N"/>
</dbReference>
<keyword evidence="2 4" id="KW-0418">Kinase</keyword>
<feature type="binding site" evidence="2">
    <location>
        <position position="132"/>
    </location>
    <ligand>
        <name>Mg(2+)</name>
        <dbReference type="ChEBI" id="CHEBI:18420"/>
        <label>1</label>
    </ligand>
</feature>
<accession>A0A5N1JDF4</accession>
<keyword evidence="2" id="KW-0460">Magnesium</keyword>
<sequence length="344" mass="37582">MNTRTELDSLGEIALIDRINRAFGQTSQPETVRGIGDDAAVIDTGGPDYLLLSTDMLLEGVHFDLAYTPLKHLGFKAVAVNVSDIAAMNGIPLQITVSVALSNRFSVEAVEELYEGIKAACEAYQVDLIGGDTTSSRSGLVISVTVTGRVERDKITYRNTAQPNDVICVTGDLGAAFCGLQLLEREKQVFLADPTMQPEISEDRSYVLERQLRPSARTDIVYELRDLGIVPTAMIDVSDGLASELIHICTQSKTGAVIFDENLPIDDVTYLAATELNISPITAALNGGEDYELLFTIRPQEFEKLKNHARITPIGYLTDKPESILLATKAGQYTQIKAQGWKHF</sequence>
<feature type="binding site" evidence="2">
    <location>
        <position position="289"/>
    </location>
    <ligand>
        <name>substrate</name>
    </ligand>
</feature>
<feature type="binding site" evidence="2">
    <location>
        <position position="341"/>
    </location>
    <ligand>
        <name>substrate</name>
    </ligand>
</feature>
<comment type="similarity">
    <text evidence="2">Belongs to the thiamine-monophosphate kinase family.</text>
</comment>
<feature type="binding site" evidence="2">
    <location>
        <position position="84"/>
    </location>
    <ligand>
        <name>Mg(2+)</name>
        <dbReference type="ChEBI" id="CHEBI:18420"/>
        <label>3</label>
    </ligand>
</feature>
<dbReference type="Proteomes" id="UP000326344">
    <property type="component" value="Unassembled WGS sequence"/>
</dbReference>
<evidence type="ECO:0000256" key="2">
    <source>
        <dbReference type="HAMAP-Rule" id="MF_02128"/>
    </source>
</evidence>
<dbReference type="UniPathway" id="UPA00060">
    <property type="reaction ID" value="UER00142"/>
</dbReference>
<proteinExistence type="inferred from homology"/>
<keyword evidence="2" id="KW-0479">Metal-binding</keyword>
<dbReference type="PANTHER" id="PTHR30270">
    <property type="entry name" value="THIAMINE-MONOPHOSPHATE KINASE"/>
    <property type="match status" value="1"/>
</dbReference>
<dbReference type="GO" id="GO:0000287">
    <property type="term" value="F:magnesium ion binding"/>
    <property type="evidence" value="ECO:0007669"/>
    <property type="project" value="UniProtKB-UniRule"/>
</dbReference>
<feature type="binding site" evidence="2">
    <location>
        <position position="238"/>
    </location>
    <ligand>
        <name>ATP</name>
        <dbReference type="ChEBI" id="CHEBI:30616"/>
    </ligand>
</feature>
<evidence type="ECO:0000256" key="1">
    <source>
        <dbReference type="ARBA" id="ARBA00022977"/>
    </source>
</evidence>
<feature type="binding site" evidence="2">
    <location>
        <position position="158"/>
    </location>
    <ligand>
        <name>ATP</name>
        <dbReference type="ChEBI" id="CHEBI:30616"/>
    </ligand>
</feature>
<dbReference type="InterPro" id="IPR036921">
    <property type="entry name" value="PurM-like_N_sf"/>
</dbReference>
<comment type="catalytic activity">
    <reaction evidence="2">
        <text>thiamine phosphate + ATP = thiamine diphosphate + ADP</text>
        <dbReference type="Rhea" id="RHEA:15913"/>
        <dbReference type="ChEBI" id="CHEBI:30616"/>
        <dbReference type="ChEBI" id="CHEBI:37575"/>
        <dbReference type="ChEBI" id="CHEBI:58937"/>
        <dbReference type="ChEBI" id="CHEBI:456216"/>
        <dbReference type="EC" id="2.7.4.16"/>
    </reaction>
</comment>
<dbReference type="HAMAP" id="MF_02128">
    <property type="entry name" value="TMP_kinase"/>
    <property type="match status" value="1"/>
</dbReference>
<dbReference type="AlphaFoldDB" id="A0A5N1JDF4"/>
<dbReference type="EC" id="2.7.4.16" evidence="2"/>
<protein>
    <recommendedName>
        <fullName evidence="2">Thiamine-monophosphate kinase</fullName>
        <shortName evidence="2">TMP kinase</shortName>
        <shortName evidence="2">Thiamine-phosphate kinase</shortName>
        <ecNumber evidence="2">2.7.4.16</ecNumber>
    </recommendedName>
</protein>
<keyword evidence="2" id="KW-0547">Nucleotide-binding</keyword>
<keyword evidence="2" id="KW-0067">ATP-binding</keyword>
<organism evidence="4 5">
    <name type="scientific">Larkinella humicola</name>
    <dbReference type="NCBI Taxonomy" id="2607654"/>
    <lineage>
        <taxon>Bacteria</taxon>
        <taxon>Pseudomonadati</taxon>
        <taxon>Bacteroidota</taxon>
        <taxon>Cytophagia</taxon>
        <taxon>Cytophagales</taxon>
        <taxon>Spirosomataceae</taxon>
        <taxon>Larkinella</taxon>
    </lineage>
</organism>
<feature type="binding site" evidence="2">
    <location>
        <position position="38"/>
    </location>
    <ligand>
        <name>Mg(2+)</name>
        <dbReference type="ChEBI" id="CHEBI:18420"/>
        <label>3</label>
    </ligand>
</feature>
<gene>
    <name evidence="2 4" type="primary">thiL</name>
    <name evidence="4" type="ORF">F0P93_18425</name>
</gene>
<dbReference type="SUPFAM" id="SSF56042">
    <property type="entry name" value="PurM C-terminal domain-like"/>
    <property type="match status" value="1"/>
</dbReference>
<dbReference type="PIRSF" id="PIRSF005303">
    <property type="entry name" value="Thiam_monoph_kin"/>
    <property type="match status" value="1"/>
</dbReference>
<feature type="binding site" evidence="2">
    <location>
        <position position="62"/>
    </location>
    <ligand>
        <name>substrate</name>
    </ligand>
</feature>
<feature type="domain" description="PurM-like N-terminal" evidence="3">
    <location>
        <begin position="36"/>
        <end position="150"/>
    </location>
</feature>
<dbReference type="NCBIfam" id="TIGR01379">
    <property type="entry name" value="thiL"/>
    <property type="match status" value="1"/>
</dbReference>
<feature type="binding site" evidence="2">
    <location>
        <position position="54"/>
    </location>
    <ligand>
        <name>Mg(2+)</name>
        <dbReference type="ChEBI" id="CHEBI:18420"/>
        <label>1</label>
    </ligand>
</feature>
<keyword evidence="2 4" id="KW-0808">Transferase</keyword>
<dbReference type="GO" id="GO:0009030">
    <property type="term" value="F:thiamine-phosphate kinase activity"/>
    <property type="evidence" value="ECO:0007669"/>
    <property type="project" value="UniProtKB-UniRule"/>
</dbReference>
<dbReference type="GO" id="GO:0009228">
    <property type="term" value="P:thiamine biosynthetic process"/>
    <property type="evidence" value="ECO:0007669"/>
    <property type="project" value="UniProtKB-KW"/>
</dbReference>
<feature type="binding site" evidence="2">
    <location>
        <begin position="131"/>
        <end position="132"/>
    </location>
    <ligand>
        <name>ATP</name>
        <dbReference type="ChEBI" id="CHEBI:30616"/>
    </ligand>
</feature>
<comment type="pathway">
    <text evidence="2">Cofactor biosynthesis; thiamine diphosphate biosynthesis; thiamine diphosphate from thiamine phosphate: step 1/1.</text>
</comment>
<name>A0A5N1JDF4_9BACT</name>
<dbReference type="GO" id="GO:0005524">
    <property type="term" value="F:ATP binding"/>
    <property type="evidence" value="ECO:0007669"/>
    <property type="project" value="UniProtKB-UniRule"/>
</dbReference>
<dbReference type="GO" id="GO:0009229">
    <property type="term" value="P:thiamine diphosphate biosynthetic process"/>
    <property type="evidence" value="ECO:0007669"/>
    <property type="project" value="UniProtKB-UniRule"/>
</dbReference>
<comment type="function">
    <text evidence="2">Catalyzes the ATP-dependent phosphorylation of thiamine-monophosphate (TMP) to form thiamine-pyrophosphate (TPP), the active form of vitamin B1.</text>
</comment>
<dbReference type="InterPro" id="IPR006283">
    <property type="entry name" value="ThiL-like"/>
</dbReference>
<feature type="binding site" evidence="2">
    <location>
        <position position="84"/>
    </location>
    <ligand>
        <name>Mg(2+)</name>
        <dbReference type="ChEBI" id="CHEBI:18420"/>
        <label>4</label>
    </ligand>
</feature>
<dbReference type="Gene3D" id="3.90.650.10">
    <property type="entry name" value="PurM-like C-terminal domain"/>
    <property type="match status" value="1"/>
</dbReference>
<dbReference type="Pfam" id="PF00586">
    <property type="entry name" value="AIRS"/>
    <property type="match status" value="1"/>
</dbReference>
<feature type="binding site" evidence="2">
    <location>
        <position position="236"/>
    </location>
    <ligand>
        <name>Mg(2+)</name>
        <dbReference type="ChEBI" id="CHEBI:18420"/>
        <label>3</label>
    </ligand>
</feature>
<dbReference type="RefSeq" id="WP_150878500.1">
    <property type="nucleotide sequence ID" value="NZ_VTWS01000004.1"/>
</dbReference>
<dbReference type="PANTHER" id="PTHR30270:SF0">
    <property type="entry name" value="THIAMINE-MONOPHOSPHATE KINASE"/>
    <property type="match status" value="1"/>
</dbReference>
<keyword evidence="1 2" id="KW-0784">Thiamine biosynthesis</keyword>
<feature type="binding site" evidence="2">
    <location>
        <position position="55"/>
    </location>
    <ligand>
        <name>Mg(2+)</name>
        <dbReference type="ChEBI" id="CHEBI:18420"/>
        <label>2</label>
    </ligand>
</feature>
<comment type="miscellaneous">
    <text evidence="2">Reaction mechanism of ThiL seems to utilize a direct, inline transfer of the gamma-phosphate of ATP to TMP rather than a phosphorylated enzyme intermediate.</text>
</comment>
<dbReference type="InterPro" id="IPR036676">
    <property type="entry name" value="PurM-like_C_sf"/>
</dbReference>
<feature type="binding site" evidence="2">
    <location>
        <position position="239"/>
    </location>
    <ligand>
        <name>Mg(2+)</name>
        <dbReference type="ChEBI" id="CHEBI:18420"/>
        <label>5</label>
    </ligand>
</feature>
<dbReference type="SUPFAM" id="SSF55326">
    <property type="entry name" value="PurM N-terminal domain-like"/>
    <property type="match status" value="1"/>
</dbReference>
<feature type="binding site" evidence="2">
    <location>
        <position position="114"/>
    </location>
    <ligand>
        <name>ATP</name>
        <dbReference type="ChEBI" id="CHEBI:30616"/>
    </ligand>
</feature>
<dbReference type="Gene3D" id="3.30.1330.10">
    <property type="entry name" value="PurM-like, N-terminal domain"/>
    <property type="match status" value="1"/>
</dbReference>
<feature type="binding site" evidence="2">
    <location>
        <position position="55"/>
    </location>
    <ligand>
        <name>Mg(2+)</name>
        <dbReference type="ChEBI" id="CHEBI:18420"/>
        <label>1</label>
    </ligand>
</feature>
<feature type="binding site" evidence="2">
    <location>
        <position position="84"/>
    </location>
    <ligand>
        <name>Mg(2+)</name>
        <dbReference type="ChEBI" id="CHEBI:18420"/>
        <label>2</label>
    </ligand>
</feature>
<dbReference type="EMBL" id="VTWS01000004">
    <property type="protein sequence ID" value="KAA9353143.1"/>
    <property type="molecule type" value="Genomic_DNA"/>
</dbReference>
<feature type="binding site" evidence="2">
    <location>
        <position position="38"/>
    </location>
    <ligand>
        <name>Mg(2+)</name>
        <dbReference type="ChEBI" id="CHEBI:18420"/>
        <label>4</label>
    </ligand>
</feature>
<keyword evidence="5" id="KW-1185">Reference proteome</keyword>
<reference evidence="4 5" key="1">
    <citation type="submission" date="2019-09" db="EMBL/GenBank/DDBJ databases">
        <title>Genome Sequence of Larkinella sp MA1.</title>
        <authorList>
            <person name="Srinivasan S."/>
        </authorList>
    </citation>
    <scope>NUCLEOTIDE SEQUENCE [LARGE SCALE GENOMIC DNA]</scope>
    <source>
        <strain evidence="4 5">MA1</strain>
    </source>
</reference>